<feature type="domain" description="YgjP-like metallopeptidase" evidence="1">
    <location>
        <begin position="97"/>
        <end position="149"/>
    </location>
</feature>
<dbReference type="InterPro" id="IPR002725">
    <property type="entry name" value="YgjP-like_metallopeptidase"/>
</dbReference>
<dbReference type="PANTHER" id="PTHR30399:SF1">
    <property type="entry name" value="UTP PYROPHOSPHATASE"/>
    <property type="match status" value="1"/>
</dbReference>
<dbReference type="PANTHER" id="PTHR30399">
    <property type="entry name" value="UNCHARACTERIZED PROTEIN YGJP"/>
    <property type="match status" value="1"/>
</dbReference>
<proteinExistence type="predicted"/>
<sequence>MTPLTYLQGYPEHILLKVQRLIEQQRLAELLTQRYPNSHGVTSDKALYQYTLELKNRYLRHAPPINKVAWDGKIQVLKHALGLHTAISRIQGNKLKAKAEIRVATVFKAGPEDFLRMIVVHELAHLKEKQHDKAFYQLCCHMEPRYHQLEFDTRLWLVQKALTAQECP</sequence>
<keyword evidence="3" id="KW-1185">Reference proteome</keyword>
<evidence type="ECO:0000259" key="1">
    <source>
        <dbReference type="Pfam" id="PF01863"/>
    </source>
</evidence>
<dbReference type="RefSeq" id="WP_131866884.1">
    <property type="nucleotide sequence ID" value="NZ_SMCR01000010.1"/>
</dbReference>
<protein>
    <recommendedName>
        <fullName evidence="1">YgjP-like metallopeptidase domain-containing protein</fullName>
    </recommendedName>
</protein>
<name>A0A4R3YLF5_9GAMM</name>
<dbReference type="EMBL" id="SMCR01000010">
    <property type="protein sequence ID" value="TCV93002.1"/>
    <property type="molecule type" value="Genomic_DNA"/>
</dbReference>
<accession>A0A4R3YLF5</accession>
<comment type="caution">
    <text evidence="2">The sequence shown here is derived from an EMBL/GenBank/DDBJ whole genome shotgun (WGS) entry which is preliminary data.</text>
</comment>
<evidence type="ECO:0000313" key="2">
    <source>
        <dbReference type="EMBL" id="TCV93002.1"/>
    </source>
</evidence>
<dbReference type="Pfam" id="PF01863">
    <property type="entry name" value="YgjP-like"/>
    <property type="match status" value="1"/>
</dbReference>
<dbReference type="OrthoDB" id="9000630at2"/>
<gene>
    <name evidence="2" type="ORF">EDC52_11034</name>
</gene>
<dbReference type="InterPro" id="IPR053136">
    <property type="entry name" value="UTP_pyrophosphatase-like"/>
</dbReference>
<dbReference type="Proteomes" id="UP000295719">
    <property type="component" value="Unassembled WGS sequence"/>
</dbReference>
<organism evidence="2 3">
    <name type="scientific">Biostraticola tofi</name>
    <dbReference type="NCBI Taxonomy" id="466109"/>
    <lineage>
        <taxon>Bacteria</taxon>
        <taxon>Pseudomonadati</taxon>
        <taxon>Pseudomonadota</taxon>
        <taxon>Gammaproteobacteria</taxon>
        <taxon>Enterobacterales</taxon>
        <taxon>Bruguierivoracaceae</taxon>
        <taxon>Biostraticola</taxon>
    </lineage>
</organism>
<reference evidence="2 3" key="1">
    <citation type="submission" date="2019-03" db="EMBL/GenBank/DDBJ databases">
        <title>Genomic Encyclopedia of Type Strains, Phase IV (KMG-IV): sequencing the most valuable type-strain genomes for metagenomic binning, comparative biology and taxonomic classification.</title>
        <authorList>
            <person name="Goeker M."/>
        </authorList>
    </citation>
    <scope>NUCLEOTIDE SEQUENCE [LARGE SCALE GENOMIC DNA]</scope>
    <source>
        <strain evidence="2 3">DSM 19580</strain>
    </source>
</reference>
<dbReference type="Gene3D" id="3.30.2010.10">
    <property type="entry name" value="Metalloproteases ('zincins'), catalytic domain"/>
    <property type="match status" value="1"/>
</dbReference>
<evidence type="ECO:0000313" key="3">
    <source>
        <dbReference type="Proteomes" id="UP000295719"/>
    </source>
</evidence>
<dbReference type="AlphaFoldDB" id="A0A4R3YLF5"/>